<dbReference type="InterPro" id="IPR013083">
    <property type="entry name" value="Znf_RING/FYVE/PHD"/>
</dbReference>
<dbReference type="GO" id="GO:0005634">
    <property type="term" value="C:nucleus"/>
    <property type="evidence" value="ECO:0007669"/>
    <property type="project" value="UniProtKB-SubCell"/>
</dbReference>
<dbReference type="InterPro" id="IPR024610">
    <property type="entry name" value="ING_N_histone-binding"/>
</dbReference>
<dbReference type="Gene3D" id="3.30.40.10">
    <property type="entry name" value="Zinc/RING finger domain, C3HC4 (zinc finger)"/>
    <property type="match status" value="1"/>
</dbReference>
<evidence type="ECO:0000256" key="9">
    <source>
        <dbReference type="ARBA" id="ARBA00023163"/>
    </source>
</evidence>
<evidence type="ECO:0000256" key="1">
    <source>
        <dbReference type="ARBA" id="ARBA00004123"/>
    </source>
</evidence>
<dbReference type="InterPro" id="IPR042020">
    <property type="entry name" value="ING3_PHD"/>
</dbReference>
<keyword evidence="8" id="KW-0805">Transcription regulation</keyword>
<feature type="binding site" evidence="12">
    <location>
        <position position="398"/>
    </location>
    <ligand>
        <name>Zn(2+)</name>
        <dbReference type="ChEBI" id="CHEBI:29105"/>
        <label>2</label>
    </ligand>
</feature>
<evidence type="ECO:0000256" key="3">
    <source>
        <dbReference type="ARBA" id="ARBA00022604"/>
    </source>
</evidence>
<dbReference type="InterPro" id="IPR001965">
    <property type="entry name" value="Znf_PHD"/>
</dbReference>
<evidence type="ECO:0000256" key="15">
    <source>
        <dbReference type="SAM" id="MobiDB-lite"/>
    </source>
</evidence>
<keyword evidence="10 14" id="KW-0539">Nucleus</keyword>
<dbReference type="PROSITE" id="PS50016">
    <property type="entry name" value="ZF_PHD_2"/>
    <property type="match status" value="1"/>
</dbReference>
<reference evidence="17 18" key="1">
    <citation type="submission" date="2024-02" db="EMBL/GenBank/DDBJ databases">
        <title>Chromosome-scale genome assembly of the rough periwinkle Littorina saxatilis.</title>
        <authorList>
            <person name="De Jode A."/>
            <person name="Faria R."/>
            <person name="Formenti G."/>
            <person name="Sims Y."/>
            <person name="Smith T.P."/>
            <person name="Tracey A."/>
            <person name="Wood J.M.D."/>
            <person name="Zagrodzka Z.B."/>
            <person name="Johannesson K."/>
            <person name="Butlin R.K."/>
            <person name="Leder E.H."/>
        </authorList>
    </citation>
    <scope>NUCLEOTIDE SEQUENCE [LARGE SCALE GENOMIC DNA]</scope>
    <source>
        <strain evidence="17">Snail1</strain>
        <tissue evidence="17">Muscle</tissue>
    </source>
</reference>
<gene>
    <name evidence="17" type="ORF">V1264_021027</name>
</gene>
<sequence>MLYLEDYLEMIENLPMEMRERLTEMRETDLQVQNTLDSLDEQVKSFFKKCTQPNVKPEWKDEQFKKIKDEYEKAVNDADEKVQLANHIHELVDRYTRRLDQELSKFKMELEADNAGITEMLEKRSLELDKPPAPQVPQRAEKRRAPHSTASLHNHTDKRPTTTEVLSNLAQEVARESLGAIASSSASNSPALKMFSSGSNSSLSYSLGHIGAGSNAAIAAAASQAIAATQQMQQGRRTSSMKASYEIMSKNIPKELSLALGAPSTPTTPEAMTSASSSAPRSQRTKKQTSKAAALAQQQQSTTAQQQAAAAQQAAVAAAAVAQQTVVIPNVVVEGMDDQGGELQVDDWQPDPNEPRYCLCNQVSYGDMVGCDNEDCPIEWFHYGCVGLTQAPKGKWFCPQCTAAMKRRGRR</sequence>
<feature type="domain" description="PHD-type" evidence="16">
    <location>
        <begin position="355"/>
        <end position="404"/>
    </location>
</feature>
<comment type="domain">
    <text evidence="14">The PHD-type zinc finger mediates the binding to H3K4me3.</text>
</comment>
<keyword evidence="18" id="KW-1185">Reference proteome</keyword>
<organism evidence="17 18">
    <name type="scientific">Littorina saxatilis</name>
    <dbReference type="NCBI Taxonomy" id="31220"/>
    <lineage>
        <taxon>Eukaryota</taxon>
        <taxon>Metazoa</taxon>
        <taxon>Spiralia</taxon>
        <taxon>Lophotrochozoa</taxon>
        <taxon>Mollusca</taxon>
        <taxon>Gastropoda</taxon>
        <taxon>Caenogastropoda</taxon>
        <taxon>Littorinimorpha</taxon>
        <taxon>Littorinoidea</taxon>
        <taxon>Littorinidae</taxon>
        <taxon>Littorina</taxon>
    </lineage>
</organism>
<dbReference type="Pfam" id="PF12998">
    <property type="entry name" value="ING"/>
    <property type="match status" value="1"/>
</dbReference>
<feature type="binding site" evidence="12">
    <location>
        <position position="358"/>
    </location>
    <ligand>
        <name>Zn(2+)</name>
        <dbReference type="ChEBI" id="CHEBI:29105"/>
        <label>1</label>
    </ligand>
</feature>
<dbReference type="GO" id="GO:0006325">
    <property type="term" value="P:chromatin organization"/>
    <property type="evidence" value="ECO:0007669"/>
    <property type="project" value="UniProtKB-KW"/>
</dbReference>
<name>A0AAN9BCU7_9CAEN</name>
<feature type="binding site" evidence="12">
    <location>
        <position position="371"/>
    </location>
    <ligand>
        <name>Zn(2+)</name>
        <dbReference type="ChEBI" id="CHEBI:29105"/>
        <label>2</label>
    </ligand>
</feature>
<evidence type="ECO:0000313" key="17">
    <source>
        <dbReference type="EMBL" id="KAK7102868.1"/>
    </source>
</evidence>
<dbReference type="Proteomes" id="UP001374579">
    <property type="component" value="Unassembled WGS sequence"/>
</dbReference>
<dbReference type="PANTHER" id="PTHR10333">
    <property type="entry name" value="INHIBITOR OF GROWTH PROTEIN"/>
    <property type="match status" value="1"/>
</dbReference>
<dbReference type="AlphaFoldDB" id="A0AAN9BCU7"/>
<feature type="binding site" evidence="12">
    <location>
        <position position="385"/>
    </location>
    <ligand>
        <name>Zn(2+)</name>
        <dbReference type="ChEBI" id="CHEBI:29105"/>
        <label>1</label>
    </ligand>
</feature>
<feature type="site" description="Histone H3K4me3 binding" evidence="11">
    <location>
        <position position="368"/>
    </location>
</feature>
<keyword evidence="5 13" id="KW-0863">Zinc-finger</keyword>
<protein>
    <recommendedName>
        <fullName evidence="14">Inhibitor of growth protein</fullName>
    </recommendedName>
</protein>
<evidence type="ECO:0000256" key="8">
    <source>
        <dbReference type="ARBA" id="ARBA00023015"/>
    </source>
</evidence>
<feature type="compositionally biased region" description="Polar residues" evidence="15">
    <location>
        <begin position="264"/>
        <end position="282"/>
    </location>
</feature>
<keyword evidence="4 12" id="KW-0479">Metal-binding</keyword>
<feature type="region of interest" description="Disordered" evidence="15">
    <location>
        <begin position="260"/>
        <end position="296"/>
    </location>
</feature>
<dbReference type="Gene3D" id="6.10.140.1740">
    <property type="match status" value="1"/>
</dbReference>
<comment type="caution">
    <text evidence="17">The sequence shown here is derived from an EMBL/GenBank/DDBJ whole genome shotgun (WGS) entry which is preliminary data.</text>
</comment>
<dbReference type="CDD" id="cd15585">
    <property type="entry name" value="PHD_ING3"/>
    <property type="match status" value="1"/>
</dbReference>
<evidence type="ECO:0000256" key="12">
    <source>
        <dbReference type="PIRSR" id="PIRSR628651-51"/>
    </source>
</evidence>
<evidence type="ECO:0000256" key="2">
    <source>
        <dbReference type="ARBA" id="ARBA00010210"/>
    </source>
</evidence>
<feature type="site" description="Histone H3K4me3 binding" evidence="11">
    <location>
        <position position="380"/>
    </location>
</feature>
<feature type="binding site" evidence="12">
    <location>
        <position position="376"/>
    </location>
    <ligand>
        <name>Zn(2+)</name>
        <dbReference type="ChEBI" id="CHEBI:29105"/>
        <label>2</label>
    </ligand>
</feature>
<evidence type="ECO:0000256" key="14">
    <source>
        <dbReference type="RuleBase" id="RU361213"/>
    </source>
</evidence>
<evidence type="ECO:0000256" key="11">
    <source>
        <dbReference type="PIRSR" id="PIRSR628651-50"/>
    </source>
</evidence>
<dbReference type="SUPFAM" id="SSF57903">
    <property type="entry name" value="FYVE/PHD zinc finger"/>
    <property type="match status" value="1"/>
</dbReference>
<feature type="site" description="Histone H3K4me3 binding" evidence="11">
    <location>
        <position position="357"/>
    </location>
</feature>
<dbReference type="EMBL" id="JBAMIC010000010">
    <property type="protein sequence ID" value="KAK7102868.1"/>
    <property type="molecule type" value="Genomic_DNA"/>
</dbReference>
<dbReference type="CDD" id="cd16858">
    <property type="entry name" value="ING_ING3_Yng2p"/>
    <property type="match status" value="1"/>
</dbReference>
<evidence type="ECO:0000256" key="5">
    <source>
        <dbReference type="ARBA" id="ARBA00022771"/>
    </source>
</evidence>
<evidence type="ECO:0000256" key="7">
    <source>
        <dbReference type="ARBA" id="ARBA00022853"/>
    </source>
</evidence>
<dbReference type="GO" id="GO:0035267">
    <property type="term" value="C:NuA4 histone acetyltransferase complex"/>
    <property type="evidence" value="ECO:0007669"/>
    <property type="project" value="TreeGrafter"/>
</dbReference>
<feature type="region of interest" description="Disordered" evidence="15">
    <location>
        <begin position="123"/>
        <end position="162"/>
    </location>
</feature>
<keyword evidence="9" id="KW-0804">Transcription</keyword>
<evidence type="ECO:0000313" key="18">
    <source>
        <dbReference type="Proteomes" id="UP001374579"/>
    </source>
</evidence>
<comment type="function">
    <text evidence="14">Component of an histone acetyltransferase complex.</text>
</comment>
<evidence type="ECO:0000256" key="6">
    <source>
        <dbReference type="ARBA" id="ARBA00022833"/>
    </source>
</evidence>
<accession>A0AAN9BCU7</accession>
<dbReference type="SMART" id="SM00249">
    <property type="entry name" value="PHD"/>
    <property type="match status" value="1"/>
</dbReference>
<keyword evidence="3" id="KW-0341">Growth regulation</keyword>
<evidence type="ECO:0000259" key="16">
    <source>
        <dbReference type="PROSITE" id="PS50016"/>
    </source>
</evidence>
<feature type="site" description="Histone H3K4me3 binding" evidence="11">
    <location>
        <position position="372"/>
    </location>
</feature>
<proteinExistence type="inferred from homology"/>
<feature type="binding site" evidence="12">
    <location>
        <position position="401"/>
    </location>
    <ligand>
        <name>Zn(2+)</name>
        <dbReference type="ChEBI" id="CHEBI:29105"/>
        <label>2</label>
    </ligand>
</feature>
<dbReference type="PROSITE" id="PS01359">
    <property type="entry name" value="ZF_PHD_1"/>
    <property type="match status" value="1"/>
</dbReference>
<feature type="binding site" evidence="12">
    <location>
        <position position="382"/>
    </location>
    <ligand>
        <name>Zn(2+)</name>
        <dbReference type="ChEBI" id="CHEBI:29105"/>
        <label>1</label>
    </ligand>
</feature>
<dbReference type="FunFam" id="3.30.40.10:FF:000103">
    <property type="entry name" value="Inhibitor of growth protein"/>
    <property type="match status" value="1"/>
</dbReference>
<dbReference type="SMART" id="SM01408">
    <property type="entry name" value="ING"/>
    <property type="match status" value="1"/>
</dbReference>
<evidence type="ECO:0000256" key="13">
    <source>
        <dbReference type="PROSITE-ProRule" id="PRU00146"/>
    </source>
</evidence>
<dbReference type="InterPro" id="IPR019787">
    <property type="entry name" value="Znf_PHD-finger"/>
</dbReference>
<keyword evidence="7 14" id="KW-0156">Chromatin regulator</keyword>
<dbReference type="InterPro" id="IPR028651">
    <property type="entry name" value="ING_fam"/>
</dbReference>
<keyword evidence="6 12" id="KW-0862">Zinc</keyword>
<comment type="subunit">
    <text evidence="14">Component of an histone acetyltransferase complex. Interacts with H3K4me3 and to a lesser extent with H3K4me2.</text>
</comment>
<dbReference type="GO" id="GO:0008270">
    <property type="term" value="F:zinc ion binding"/>
    <property type="evidence" value="ECO:0007669"/>
    <property type="project" value="UniProtKB-KW"/>
</dbReference>
<feature type="binding site" evidence="12">
    <location>
        <position position="360"/>
    </location>
    <ligand>
        <name>Zn(2+)</name>
        <dbReference type="ChEBI" id="CHEBI:29105"/>
        <label>1</label>
    </ligand>
</feature>
<dbReference type="PANTHER" id="PTHR10333:SF103">
    <property type="entry name" value="INHIBITOR OF GROWTH PROTEIN 3"/>
    <property type="match status" value="1"/>
</dbReference>
<comment type="subcellular location">
    <subcellularLocation>
        <location evidence="1 14">Nucleus</location>
    </subcellularLocation>
</comment>
<dbReference type="InterPro" id="IPR011011">
    <property type="entry name" value="Znf_FYVE_PHD"/>
</dbReference>
<dbReference type="InterPro" id="IPR019786">
    <property type="entry name" value="Zinc_finger_PHD-type_CS"/>
</dbReference>
<evidence type="ECO:0000256" key="4">
    <source>
        <dbReference type="ARBA" id="ARBA00022723"/>
    </source>
</evidence>
<evidence type="ECO:0000256" key="10">
    <source>
        <dbReference type="ARBA" id="ARBA00023242"/>
    </source>
</evidence>
<comment type="similarity">
    <text evidence="2 14">Belongs to the ING family.</text>
</comment>